<evidence type="ECO:0008006" key="5">
    <source>
        <dbReference type="Google" id="ProtNLM"/>
    </source>
</evidence>
<organism evidence="3 4">
    <name type="scientific">Hymenobacter jeollabukensis</name>
    <dbReference type="NCBI Taxonomy" id="2025313"/>
    <lineage>
        <taxon>Bacteria</taxon>
        <taxon>Pseudomonadati</taxon>
        <taxon>Bacteroidota</taxon>
        <taxon>Cytophagia</taxon>
        <taxon>Cytophagales</taxon>
        <taxon>Hymenobacteraceae</taxon>
        <taxon>Hymenobacter</taxon>
    </lineage>
</organism>
<gene>
    <name evidence="3" type="ORF">FDY95_21595</name>
</gene>
<dbReference type="AlphaFoldDB" id="A0A5R8WJN9"/>
<proteinExistence type="predicted"/>
<dbReference type="EMBL" id="VAJM01000014">
    <property type="protein sequence ID" value="TLM89167.1"/>
    <property type="molecule type" value="Genomic_DNA"/>
</dbReference>
<keyword evidence="2" id="KW-0732">Signal</keyword>
<reference evidence="3 4" key="1">
    <citation type="submission" date="2019-05" db="EMBL/GenBank/DDBJ databases">
        <title>Hymenobacter edaphi sp. nov., isolated from abandoned arsenic-contaminated farmland soil.</title>
        <authorList>
            <person name="Nie L."/>
        </authorList>
    </citation>
    <scope>NUCLEOTIDE SEQUENCE [LARGE SCALE GENOMIC DNA]</scope>
    <source>
        <strain evidence="3 4">1-3-3-8</strain>
    </source>
</reference>
<keyword evidence="4" id="KW-1185">Reference proteome</keyword>
<comment type="caution">
    <text evidence="3">The sequence shown here is derived from an EMBL/GenBank/DDBJ whole genome shotgun (WGS) entry which is preliminary data.</text>
</comment>
<feature type="coiled-coil region" evidence="1">
    <location>
        <begin position="56"/>
        <end position="96"/>
    </location>
</feature>
<protein>
    <recommendedName>
        <fullName evidence="5">WG repeat-containing protein</fullName>
    </recommendedName>
</protein>
<dbReference type="Pfam" id="PF14903">
    <property type="entry name" value="WG_beta_rep"/>
    <property type="match status" value="2"/>
</dbReference>
<evidence type="ECO:0000313" key="4">
    <source>
        <dbReference type="Proteomes" id="UP000305517"/>
    </source>
</evidence>
<feature type="coiled-coil region" evidence="1">
    <location>
        <begin position="122"/>
        <end position="153"/>
    </location>
</feature>
<evidence type="ECO:0000256" key="1">
    <source>
        <dbReference type="SAM" id="Coils"/>
    </source>
</evidence>
<name>A0A5R8WJN9_9BACT</name>
<sequence length="436" mass="49285">MRYVLLLLLLGVSLSGWAQGHTNTWGCQNFYKTKAYEDATARPEPCCWPCPPCKAKEDAELAKKKAEDERIQAEILARINKKKADEQAKRDAAAKDLANRRSAALSQLTATEANAREFDRLNQANQERRAAVRRRYQQQEDQANKAYADYLRQLQDAQGATASVAAPEDFWNETVPMSSFEPVEDPKTRLWGYQNKQGKPVLEARYQQALPFHQGVGLVLYRDPKGTYTRQLINTRGEVVRSFDKSYFETVGGGTLTDFAPSSDHGKAFSGGLLVVEFSKKPYDRNTRVGCIDTKGNVAIAPAFYYIKPFRNGTAEAARFEDEERYSFKDEYPGTYEANFTYLQVGLIDRTGKWVAEPQKKMVYNYGLWGENMYLTVESANAPRLSEEEKRAQKARADLEKKKARAVSLAKLEADVQQRVDAAKARGYLTEGAQRN</sequence>
<feature type="signal peptide" evidence="2">
    <location>
        <begin position="1"/>
        <end position="18"/>
    </location>
</feature>
<evidence type="ECO:0000256" key="2">
    <source>
        <dbReference type="SAM" id="SignalP"/>
    </source>
</evidence>
<accession>A0A5R8WJN9</accession>
<dbReference type="OrthoDB" id="2485468at2"/>
<evidence type="ECO:0000313" key="3">
    <source>
        <dbReference type="EMBL" id="TLM89167.1"/>
    </source>
</evidence>
<keyword evidence="1" id="KW-0175">Coiled coil</keyword>
<feature type="chain" id="PRO_5024368507" description="WG repeat-containing protein" evidence="2">
    <location>
        <begin position="19"/>
        <end position="436"/>
    </location>
</feature>
<dbReference type="RefSeq" id="WP_138080901.1">
    <property type="nucleotide sequence ID" value="NZ_VAJM01000014.1"/>
</dbReference>
<dbReference type="InterPro" id="IPR032774">
    <property type="entry name" value="WG_beta_rep"/>
</dbReference>
<dbReference type="Proteomes" id="UP000305517">
    <property type="component" value="Unassembled WGS sequence"/>
</dbReference>